<dbReference type="GO" id="GO:0006952">
    <property type="term" value="P:defense response"/>
    <property type="evidence" value="ECO:0007669"/>
    <property type="project" value="UniProtKB-KW"/>
</dbReference>
<dbReference type="Proteomes" id="UP001497516">
    <property type="component" value="Chromosome 5"/>
</dbReference>
<dbReference type="Gene3D" id="3.30.530.20">
    <property type="match status" value="1"/>
</dbReference>
<evidence type="ECO:0000256" key="2">
    <source>
        <dbReference type="ARBA" id="ARBA00022821"/>
    </source>
</evidence>
<keyword evidence="3" id="KW-0568">Pathogenesis-related protein</keyword>
<evidence type="ECO:0000313" key="5">
    <source>
        <dbReference type="EMBL" id="CAL1390670.1"/>
    </source>
</evidence>
<feature type="domain" description="Bet v I/Major latex protein" evidence="4">
    <location>
        <begin position="2"/>
        <end position="139"/>
    </location>
</feature>
<dbReference type="Pfam" id="PF00407">
    <property type="entry name" value="Bet_v_1"/>
    <property type="match status" value="1"/>
</dbReference>
<accession>A0AAV2EZ36</accession>
<keyword evidence="2" id="KW-0611">Plant defense</keyword>
<dbReference type="PANTHER" id="PTHR31213:SF201">
    <property type="entry name" value="OS03G0300400 PROTEIN"/>
    <property type="match status" value="1"/>
</dbReference>
<organism evidence="5 6">
    <name type="scientific">Linum trigynum</name>
    <dbReference type="NCBI Taxonomy" id="586398"/>
    <lineage>
        <taxon>Eukaryota</taxon>
        <taxon>Viridiplantae</taxon>
        <taxon>Streptophyta</taxon>
        <taxon>Embryophyta</taxon>
        <taxon>Tracheophyta</taxon>
        <taxon>Spermatophyta</taxon>
        <taxon>Magnoliopsida</taxon>
        <taxon>eudicotyledons</taxon>
        <taxon>Gunneridae</taxon>
        <taxon>Pentapetalae</taxon>
        <taxon>rosids</taxon>
        <taxon>fabids</taxon>
        <taxon>Malpighiales</taxon>
        <taxon>Linaceae</taxon>
        <taxon>Linum</taxon>
    </lineage>
</organism>
<evidence type="ECO:0000256" key="3">
    <source>
        <dbReference type="ARBA" id="ARBA00023265"/>
    </source>
</evidence>
<comment type="similarity">
    <text evidence="1">Belongs to the BetVI family.</text>
</comment>
<dbReference type="InterPro" id="IPR024949">
    <property type="entry name" value="Bet_v_I_allergen"/>
</dbReference>
<dbReference type="AlphaFoldDB" id="A0AAV2EZ36"/>
<protein>
    <recommendedName>
        <fullName evidence="4">Bet v I/Major latex protein domain-containing protein</fullName>
    </recommendedName>
</protein>
<keyword evidence="6" id="KW-1185">Reference proteome</keyword>
<proteinExistence type="inferred from homology"/>
<dbReference type="GO" id="GO:0009738">
    <property type="term" value="P:abscisic acid-activated signaling pathway"/>
    <property type="evidence" value="ECO:0007669"/>
    <property type="project" value="InterPro"/>
</dbReference>
<dbReference type="PANTHER" id="PTHR31213">
    <property type="entry name" value="OS08G0374000 PROTEIN-RELATED"/>
    <property type="match status" value="1"/>
</dbReference>
<dbReference type="InterPro" id="IPR000916">
    <property type="entry name" value="Bet_v_I/MLP"/>
</dbReference>
<sequence length="151" mass="16580">MAMTTVTQEIKSSNISAAKMFNAVILQADATYTTVFPQMIKTIETIQGDGGTGTIFKVTFIDSATAELMTLDTRVDVVDPSNLTAKYTMTDSDDQEVVVELKFETEGQGCICKLTTQYVKKADEIHSGAERVLRVNKKMFEYLSANPDVCA</sequence>
<dbReference type="FunFam" id="3.30.530.20:FF:000007">
    <property type="entry name" value="Major pollen allergen Bet v 1-A"/>
    <property type="match status" value="1"/>
</dbReference>
<dbReference type="GO" id="GO:0004864">
    <property type="term" value="F:protein phosphatase inhibitor activity"/>
    <property type="evidence" value="ECO:0007669"/>
    <property type="project" value="InterPro"/>
</dbReference>
<reference evidence="5 6" key="1">
    <citation type="submission" date="2024-04" db="EMBL/GenBank/DDBJ databases">
        <authorList>
            <person name="Fracassetti M."/>
        </authorList>
    </citation>
    <scope>NUCLEOTIDE SEQUENCE [LARGE SCALE GENOMIC DNA]</scope>
</reference>
<evidence type="ECO:0000256" key="1">
    <source>
        <dbReference type="ARBA" id="ARBA00009744"/>
    </source>
</evidence>
<dbReference type="InterPro" id="IPR023393">
    <property type="entry name" value="START-like_dom_sf"/>
</dbReference>
<dbReference type="SUPFAM" id="SSF55961">
    <property type="entry name" value="Bet v1-like"/>
    <property type="match status" value="1"/>
</dbReference>
<dbReference type="GO" id="GO:0005737">
    <property type="term" value="C:cytoplasm"/>
    <property type="evidence" value="ECO:0007669"/>
    <property type="project" value="TreeGrafter"/>
</dbReference>
<dbReference type="GO" id="GO:0010427">
    <property type="term" value="F:abscisic acid binding"/>
    <property type="evidence" value="ECO:0007669"/>
    <property type="project" value="InterPro"/>
</dbReference>
<dbReference type="EMBL" id="OZ034818">
    <property type="protein sequence ID" value="CAL1390670.1"/>
    <property type="molecule type" value="Genomic_DNA"/>
</dbReference>
<name>A0AAV2EZ36_9ROSI</name>
<evidence type="ECO:0000259" key="4">
    <source>
        <dbReference type="Pfam" id="PF00407"/>
    </source>
</evidence>
<dbReference type="GO" id="GO:0005634">
    <property type="term" value="C:nucleus"/>
    <property type="evidence" value="ECO:0007669"/>
    <property type="project" value="TreeGrafter"/>
</dbReference>
<gene>
    <name evidence="5" type="ORF">LTRI10_LOCUS31434</name>
</gene>
<dbReference type="PRINTS" id="PR00634">
    <property type="entry name" value="BETALLERGEN"/>
</dbReference>
<dbReference type="InterPro" id="IPR050279">
    <property type="entry name" value="Plant_def-hormone_signal"/>
</dbReference>
<evidence type="ECO:0000313" key="6">
    <source>
        <dbReference type="Proteomes" id="UP001497516"/>
    </source>
</evidence>
<dbReference type="GO" id="GO:0038023">
    <property type="term" value="F:signaling receptor activity"/>
    <property type="evidence" value="ECO:0007669"/>
    <property type="project" value="InterPro"/>
</dbReference>